<evidence type="ECO:0000259" key="8">
    <source>
        <dbReference type="PROSITE" id="PS50885"/>
    </source>
</evidence>
<keyword evidence="6" id="KW-0812">Transmembrane</keyword>
<dbReference type="CDD" id="cd11386">
    <property type="entry name" value="MCP_signal"/>
    <property type="match status" value="1"/>
</dbReference>
<dbReference type="GO" id="GO:0007165">
    <property type="term" value="P:signal transduction"/>
    <property type="evidence" value="ECO:0007669"/>
    <property type="project" value="UniProtKB-KW"/>
</dbReference>
<proteinExistence type="inferred from homology"/>
<feature type="coiled-coil region" evidence="4">
    <location>
        <begin position="737"/>
        <end position="764"/>
    </location>
</feature>
<feature type="domain" description="HAMP" evidence="8">
    <location>
        <begin position="415"/>
        <end position="458"/>
    </location>
</feature>
<accession>A0A8J7YG51</accession>
<dbReference type="PANTHER" id="PTHR32089">
    <property type="entry name" value="METHYL-ACCEPTING CHEMOTAXIS PROTEIN MCPB"/>
    <property type="match status" value="1"/>
</dbReference>
<comment type="caution">
    <text evidence="9">The sequence shown here is derived from an EMBL/GenBank/DDBJ whole genome shotgun (WGS) entry which is preliminary data.</text>
</comment>
<feature type="compositionally biased region" description="Basic and acidic residues" evidence="5">
    <location>
        <begin position="364"/>
        <end position="374"/>
    </location>
</feature>
<dbReference type="PROSITE" id="PS50111">
    <property type="entry name" value="CHEMOTAXIS_TRANSDUC_2"/>
    <property type="match status" value="1"/>
</dbReference>
<dbReference type="SUPFAM" id="SSF58104">
    <property type="entry name" value="Methyl-accepting chemotaxis protein (MCP) signaling domain"/>
    <property type="match status" value="1"/>
</dbReference>
<protein>
    <submittedName>
        <fullName evidence="9">Methyl-accepting chemotaxis protein</fullName>
    </submittedName>
</protein>
<dbReference type="GO" id="GO:0006935">
    <property type="term" value="P:chemotaxis"/>
    <property type="evidence" value="ECO:0007669"/>
    <property type="project" value="InterPro"/>
</dbReference>
<evidence type="ECO:0000313" key="10">
    <source>
        <dbReference type="Proteomes" id="UP000783863"/>
    </source>
</evidence>
<feature type="region of interest" description="Disordered" evidence="5">
    <location>
        <begin position="364"/>
        <end position="390"/>
    </location>
</feature>
<keyword evidence="6" id="KW-1133">Transmembrane helix</keyword>
<feature type="transmembrane region" description="Helical" evidence="6">
    <location>
        <begin position="21"/>
        <end position="41"/>
    </location>
</feature>
<dbReference type="AlphaFoldDB" id="A0A8J7YG51"/>
<keyword evidence="4" id="KW-0175">Coiled coil</keyword>
<dbReference type="GO" id="GO:0016020">
    <property type="term" value="C:membrane"/>
    <property type="evidence" value="ECO:0007669"/>
    <property type="project" value="InterPro"/>
</dbReference>
<feature type="domain" description="Methyl-accepting transducer" evidence="7">
    <location>
        <begin position="477"/>
        <end position="713"/>
    </location>
</feature>
<dbReference type="GO" id="GO:0004888">
    <property type="term" value="F:transmembrane signaling receptor activity"/>
    <property type="evidence" value="ECO:0007669"/>
    <property type="project" value="InterPro"/>
</dbReference>
<organism evidence="9 10">
    <name type="scientific">Haloarcula salinisoli</name>
    <dbReference type="NCBI Taxonomy" id="2487746"/>
    <lineage>
        <taxon>Archaea</taxon>
        <taxon>Methanobacteriati</taxon>
        <taxon>Methanobacteriota</taxon>
        <taxon>Stenosarchaea group</taxon>
        <taxon>Halobacteria</taxon>
        <taxon>Halobacteriales</taxon>
        <taxon>Haloarculaceae</taxon>
        <taxon>Haloarcula</taxon>
    </lineage>
</organism>
<evidence type="ECO:0000256" key="3">
    <source>
        <dbReference type="PROSITE-ProRule" id="PRU00284"/>
    </source>
</evidence>
<evidence type="ECO:0000256" key="4">
    <source>
        <dbReference type="SAM" id="Coils"/>
    </source>
</evidence>
<name>A0A8J7YG51_9EURY</name>
<dbReference type="RefSeq" id="WP_220586995.1">
    <property type="nucleotide sequence ID" value="NZ_RKLQ01000001.1"/>
</dbReference>
<dbReference type="Gene3D" id="6.10.250.1910">
    <property type="match status" value="1"/>
</dbReference>
<keyword evidence="1 3" id="KW-0807">Transducer</keyword>
<dbReference type="PANTHER" id="PTHR32089:SF112">
    <property type="entry name" value="LYSOZYME-LIKE PROTEIN-RELATED"/>
    <property type="match status" value="1"/>
</dbReference>
<dbReference type="Proteomes" id="UP000783863">
    <property type="component" value="Unassembled WGS sequence"/>
</dbReference>
<gene>
    <name evidence="9" type="ORF">EGD98_03645</name>
</gene>
<keyword evidence="6" id="KW-0472">Membrane</keyword>
<evidence type="ECO:0000256" key="2">
    <source>
        <dbReference type="ARBA" id="ARBA00029447"/>
    </source>
</evidence>
<dbReference type="InterPro" id="IPR003660">
    <property type="entry name" value="HAMP_dom"/>
</dbReference>
<dbReference type="Gene3D" id="3.30.450.20">
    <property type="entry name" value="PAS domain"/>
    <property type="match status" value="2"/>
</dbReference>
<dbReference type="Pfam" id="PF00672">
    <property type="entry name" value="HAMP"/>
    <property type="match status" value="1"/>
</dbReference>
<dbReference type="CDD" id="cd06225">
    <property type="entry name" value="HAMP"/>
    <property type="match status" value="1"/>
</dbReference>
<feature type="transmembrane region" description="Helical" evidence="6">
    <location>
        <begin position="291"/>
        <end position="317"/>
    </location>
</feature>
<feature type="domain" description="HAMP" evidence="8">
    <location>
        <begin position="311"/>
        <end position="363"/>
    </location>
</feature>
<dbReference type="Pfam" id="PF00015">
    <property type="entry name" value="MCPsignal"/>
    <property type="match status" value="1"/>
</dbReference>
<dbReference type="PROSITE" id="PS50885">
    <property type="entry name" value="HAMP"/>
    <property type="match status" value="2"/>
</dbReference>
<keyword evidence="10" id="KW-1185">Reference proteome</keyword>
<dbReference type="SUPFAM" id="SSF158472">
    <property type="entry name" value="HAMP domain-like"/>
    <property type="match status" value="1"/>
</dbReference>
<evidence type="ECO:0000256" key="6">
    <source>
        <dbReference type="SAM" id="Phobius"/>
    </source>
</evidence>
<dbReference type="SMART" id="SM00283">
    <property type="entry name" value="MA"/>
    <property type="match status" value="1"/>
</dbReference>
<sequence length="780" mass="81997">MSKDRDSPLPSVVGDSYAARLGVALAFAIVVVVAFGALISAQASATLAEDVERDTTALSDTQAAQLDGWLTTARRDVRTTSRLPVFADGSQSAVQDRLTGLVANEEVPPDVVAVHYVNTSSGTITASSNEQFVGVNATEQGAAFATDPPEFSGPDDTHVTDPFSVSVVDHPIIAVVSPVAGAENRAIVYMTDLEARAESISNQREGSYTTVVNGDGEFIAHPNTSRIGSSAPVASGADDPVSSLDSGQSTFVETDETLLGISRLESHDWSVMVHADRAQAYALSDQINSDLVGLILLAVINLGLVGVTIGGSTIASLRRLSSKAEAMAGGDLEVDLETARSDEFGTLYGAFDNMRTNLRSKISDAEAAREEAESAKQSAEAAREEAEQARTEVEAERNEMEALSSHLELKAAEYSTTLESAADGDLTARVDTDSMSDAMADVGREINATLDALAGTIADMQDFADNVMGASDRVETNAERVGMASQQVSQSIEEIFEGATEQSERLQEGSAEMDNLSATAEEVAASAQEVANTSQSAAEVGEDGREAAQDAISEMSAIDEETAETVSEINALEDDLEEIGDIVSVITNIVEQTNMLALNASIEAAHADKDGDGFAVVADEIKGLAEETKAAAADIEDRIERIQSQAGDTVDTIESTSERISEGVETVEETVDALETIVEYTEEVDTGIQEIDRATEEQARTAQDVQATIDELSTISQQTAAEADTVAGAADDQAASIETVTDSAQDLRARAEDLESVLEQFEVDEAGLDDTSEAAAAGDD</sequence>
<dbReference type="PRINTS" id="PR00260">
    <property type="entry name" value="CHEMTRNSDUCR"/>
</dbReference>
<evidence type="ECO:0000259" key="7">
    <source>
        <dbReference type="PROSITE" id="PS50111"/>
    </source>
</evidence>
<dbReference type="Gene3D" id="1.10.287.950">
    <property type="entry name" value="Methyl-accepting chemotaxis protein"/>
    <property type="match status" value="1"/>
</dbReference>
<dbReference type="InterPro" id="IPR004089">
    <property type="entry name" value="MCPsignal_dom"/>
</dbReference>
<feature type="compositionally biased region" description="Basic and acidic residues" evidence="5">
    <location>
        <begin position="381"/>
        <end position="390"/>
    </location>
</feature>
<reference evidence="9" key="1">
    <citation type="submission" date="2021-06" db="EMBL/GenBank/DDBJ databases">
        <title>Halomicroarcula sp. F24A a new haloarchaeum isolated from saline soil.</title>
        <authorList>
            <person name="Duran-Viseras A."/>
            <person name="Sanchez-Porro C."/>
            <person name="Ventosa A."/>
        </authorList>
    </citation>
    <scope>NUCLEOTIDE SEQUENCE</scope>
    <source>
        <strain evidence="9">F24A</strain>
    </source>
</reference>
<dbReference type="SMART" id="SM00304">
    <property type="entry name" value="HAMP"/>
    <property type="match status" value="2"/>
</dbReference>
<evidence type="ECO:0000256" key="5">
    <source>
        <dbReference type="SAM" id="MobiDB-lite"/>
    </source>
</evidence>
<evidence type="ECO:0000256" key="1">
    <source>
        <dbReference type="ARBA" id="ARBA00023224"/>
    </source>
</evidence>
<comment type="similarity">
    <text evidence="2">Belongs to the methyl-accepting chemotaxis (MCP) protein family.</text>
</comment>
<dbReference type="InterPro" id="IPR004090">
    <property type="entry name" value="Chemotax_Me-accpt_rcpt"/>
</dbReference>
<evidence type="ECO:0000313" key="9">
    <source>
        <dbReference type="EMBL" id="MBX0302763.1"/>
    </source>
</evidence>
<dbReference type="EMBL" id="RKLQ01000001">
    <property type="protein sequence ID" value="MBX0302763.1"/>
    <property type="molecule type" value="Genomic_DNA"/>
</dbReference>